<dbReference type="SUPFAM" id="SSF53474">
    <property type="entry name" value="alpha/beta-Hydrolases"/>
    <property type="match status" value="1"/>
</dbReference>
<accession>A0A0R2MUN2</accession>
<dbReference type="PANTHER" id="PTHR48081">
    <property type="entry name" value="AB HYDROLASE SUPERFAMILY PROTEIN C4A8.06C"/>
    <property type="match status" value="1"/>
</dbReference>
<evidence type="ECO:0000313" key="4">
    <source>
        <dbReference type="Proteomes" id="UP000050969"/>
    </source>
</evidence>
<proteinExistence type="predicted"/>
<dbReference type="InterPro" id="IPR029058">
    <property type="entry name" value="AB_hydrolase_fold"/>
</dbReference>
<dbReference type="Gene3D" id="3.40.50.1820">
    <property type="entry name" value="alpha/beta hydrolase"/>
    <property type="match status" value="1"/>
</dbReference>
<dbReference type="InterPro" id="IPR050300">
    <property type="entry name" value="GDXG_lipolytic_enzyme"/>
</dbReference>
<gene>
    <name evidence="3" type="ORF">IV56_GL002285</name>
</gene>
<comment type="caution">
    <text evidence="3">The sequence shown here is derived from an EMBL/GenBank/DDBJ whole genome shotgun (WGS) entry which is preliminary data.</text>
</comment>
<organism evidence="3 4">
    <name type="scientific">Lacticaseibacillus saniviri JCM 17471 = DSM 24301</name>
    <dbReference type="NCBI Taxonomy" id="1293598"/>
    <lineage>
        <taxon>Bacteria</taxon>
        <taxon>Bacillati</taxon>
        <taxon>Bacillota</taxon>
        <taxon>Bacilli</taxon>
        <taxon>Lactobacillales</taxon>
        <taxon>Lactobacillaceae</taxon>
        <taxon>Lacticaseibacillus</taxon>
    </lineage>
</organism>
<reference evidence="3 4" key="1">
    <citation type="journal article" date="2015" name="Genome Announc.">
        <title>Expanding the biotechnology potential of lactobacilli through comparative genomics of 213 strains and associated genera.</title>
        <authorList>
            <person name="Sun Z."/>
            <person name="Harris H.M."/>
            <person name="McCann A."/>
            <person name="Guo C."/>
            <person name="Argimon S."/>
            <person name="Zhang W."/>
            <person name="Yang X."/>
            <person name="Jeffery I.B."/>
            <person name="Cooney J.C."/>
            <person name="Kagawa T.F."/>
            <person name="Liu W."/>
            <person name="Song Y."/>
            <person name="Salvetti E."/>
            <person name="Wrobel A."/>
            <person name="Rasinkangas P."/>
            <person name="Parkhill J."/>
            <person name="Rea M.C."/>
            <person name="O'Sullivan O."/>
            <person name="Ritari J."/>
            <person name="Douillard F.P."/>
            <person name="Paul Ross R."/>
            <person name="Yang R."/>
            <person name="Briner A.E."/>
            <person name="Felis G.E."/>
            <person name="de Vos W.M."/>
            <person name="Barrangou R."/>
            <person name="Klaenhammer T.R."/>
            <person name="Caufield P.W."/>
            <person name="Cui Y."/>
            <person name="Zhang H."/>
            <person name="O'Toole P.W."/>
        </authorList>
    </citation>
    <scope>NUCLEOTIDE SEQUENCE [LARGE SCALE GENOMIC DNA]</scope>
    <source>
        <strain evidence="3 4">DSM 24301</strain>
    </source>
</reference>
<dbReference type="Proteomes" id="UP000050969">
    <property type="component" value="Unassembled WGS sequence"/>
</dbReference>
<evidence type="ECO:0000313" key="3">
    <source>
        <dbReference type="EMBL" id="KRO15517.1"/>
    </source>
</evidence>
<feature type="domain" description="BD-FAE-like" evidence="2">
    <location>
        <begin position="30"/>
        <end position="219"/>
    </location>
</feature>
<dbReference type="Pfam" id="PF20434">
    <property type="entry name" value="BD-FAE"/>
    <property type="match status" value="1"/>
</dbReference>
<sequence length="274" mass="30220">MCNALTLGGIIMAVTVTNDVVYSPDLNLTLDVFVPDNPNHAAILDIHGGGWFRGDKSKEAPMAERFAEAGFVVFVPNYRLAPKTFFPAAREDVLQAYSWLKESDYDFDRDKIAVFGSSAGGSLSVDVGLATGIPTVSWSGIFDIKNWFESHPDVVAQPDTHTDFVKTASAQIDQGGRNDPFYKWFILNYVDSDETKFDDVEPFKRVTEKAGPMYLANSLQEIIPTSGVTSLADALAKANVPVMTQFVTGGKHAEGYVDKAWDYTLAFYKQYLEV</sequence>
<dbReference type="AlphaFoldDB" id="A0A0R2MUN2"/>
<protein>
    <submittedName>
        <fullName evidence="3">Esterase lipase</fullName>
    </submittedName>
</protein>
<dbReference type="InterPro" id="IPR049492">
    <property type="entry name" value="BD-FAE-like_dom"/>
</dbReference>
<name>A0A0R2MUN2_9LACO</name>
<dbReference type="PATRIC" id="fig|1293598.4.peg.2386"/>
<evidence type="ECO:0000259" key="2">
    <source>
        <dbReference type="Pfam" id="PF20434"/>
    </source>
</evidence>
<evidence type="ECO:0000256" key="1">
    <source>
        <dbReference type="ARBA" id="ARBA00022801"/>
    </source>
</evidence>
<dbReference type="GO" id="GO:0016787">
    <property type="term" value="F:hydrolase activity"/>
    <property type="evidence" value="ECO:0007669"/>
    <property type="project" value="UniProtKB-KW"/>
</dbReference>
<dbReference type="STRING" id="1293598.IV56_GL002285"/>
<dbReference type="EMBL" id="JQCE01000064">
    <property type="protein sequence ID" value="KRO15517.1"/>
    <property type="molecule type" value="Genomic_DNA"/>
</dbReference>
<keyword evidence="1" id="KW-0378">Hydrolase</keyword>
<keyword evidence="4" id="KW-1185">Reference proteome</keyword>